<dbReference type="EMBL" id="FQVO01000015">
    <property type="protein sequence ID" value="SHF33764.1"/>
    <property type="molecule type" value="Genomic_DNA"/>
</dbReference>
<protein>
    <submittedName>
        <fullName evidence="1">Uncharacterized protein</fullName>
    </submittedName>
</protein>
<reference evidence="2" key="1">
    <citation type="submission" date="2016-11" db="EMBL/GenBank/DDBJ databases">
        <authorList>
            <person name="Varghese N."/>
            <person name="Submissions S."/>
        </authorList>
    </citation>
    <scope>NUCLEOTIDE SEQUENCE [LARGE SCALE GENOMIC DNA]</scope>
    <source>
        <strain evidence="2">DSM 26898</strain>
    </source>
</reference>
<keyword evidence="2" id="KW-1185">Reference proteome</keyword>
<accession>A0A1M5AU80</accession>
<dbReference type="OrthoDB" id="674654at2"/>
<dbReference type="Proteomes" id="UP000184236">
    <property type="component" value="Unassembled WGS sequence"/>
</dbReference>
<proteinExistence type="predicted"/>
<dbReference type="AlphaFoldDB" id="A0A1M5AU80"/>
<organism evidence="1 2">
    <name type="scientific">Chryseobacterium takakiae</name>
    <dbReference type="NCBI Taxonomy" id="1302685"/>
    <lineage>
        <taxon>Bacteria</taxon>
        <taxon>Pseudomonadati</taxon>
        <taxon>Bacteroidota</taxon>
        <taxon>Flavobacteriia</taxon>
        <taxon>Flavobacteriales</taxon>
        <taxon>Weeksellaceae</taxon>
        <taxon>Chryseobacterium group</taxon>
        <taxon>Chryseobacterium</taxon>
    </lineage>
</organism>
<name>A0A1M5AU80_9FLAO</name>
<evidence type="ECO:0000313" key="2">
    <source>
        <dbReference type="Proteomes" id="UP000184236"/>
    </source>
</evidence>
<dbReference type="RefSeq" id="WP_072885852.1">
    <property type="nucleotide sequence ID" value="NZ_FQVO01000015.1"/>
</dbReference>
<evidence type="ECO:0000313" key="1">
    <source>
        <dbReference type="EMBL" id="SHF33764.1"/>
    </source>
</evidence>
<sequence>MKKIIHISTRHEELGNCNSDELCKIISMINPEVIFLESLNNTYSAYSQETFKNFGVYHNKLEIQALQKYSKIGTFNYVPVLKNDMLKAFDEKYAFVCRNVEFQKILDLYNLEVENGGFKFLNSENCIQLHENMRKFENKILNNYELSLNADTAIDIYENEMLSNIYQYCKNNHFNDGIFICGSAHRKSIIEKTVNNSLNEKFEVRWETLEL</sequence>
<gene>
    <name evidence="1" type="ORF">SAMN05444408_11528</name>
</gene>